<keyword evidence="7 8" id="KW-0472">Membrane</keyword>
<evidence type="ECO:0000256" key="8">
    <source>
        <dbReference type="SAM" id="Phobius"/>
    </source>
</evidence>
<dbReference type="InterPro" id="IPR029962">
    <property type="entry name" value="TBL"/>
</dbReference>
<evidence type="ECO:0000313" key="11">
    <source>
        <dbReference type="EMBL" id="KAG0451331.1"/>
    </source>
</evidence>
<accession>A0A835U9P9</accession>
<comment type="similarity">
    <text evidence="2">Belongs to the PC-esterase family. TBL subfamily.</text>
</comment>
<feature type="domain" description="Trichome birefringence-like N-terminal" evidence="10">
    <location>
        <begin position="54"/>
        <end position="108"/>
    </location>
</feature>
<evidence type="ECO:0000256" key="5">
    <source>
        <dbReference type="ARBA" id="ARBA00022989"/>
    </source>
</evidence>
<evidence type="ECO:0000259" key="10">
    <source>
        <dbReference type="Pfam" id="PF14416"/>
    </source>
</evidence>
<evidence type="ECO:0000256" key="6">
    <source>
        <dbReference type="ARBA" id="ARBA00023034"/>
    </source>
</evidence>
<evidence type="ECO:0000259" key="9">
    <source>
        <dbReference type="Pfam" id="PF13839"/>
    </source>
</evidence>
<proteinExistence type="inferred from homology"/>
<dbReference type="Proteomes" id="UP000636800">
    <property type="component" value="Unassembled WGS sequence"/>
</dbReference>
<organism evidence="11 12">
    <name type="scientific">Vanilla planifolia</name>
    <name type="common">Vanilla</name>
    <dbReference type="NCBI Taxonomy" id="51239"/>
    <lineage>
        <taxon>Eukaryota</taxon>
        <taxon>Viridiplantae</taxon>
        <taxon>Streptophyta</taxon>
        <taxon>Embryophyta</taxon>
        <taxon>Tracheophyta</taxon>
        <taxon>Spermatophyta</taxon>
        <taxon>Magnoliopsida</taxon>
        <taxon>Liliopsida</taxon>
        <taxon>Asparagales</taxon>
        <taxon>Orchidaceae</taxon>
        <taxon>Vanilloideae</taxon>
        <taxon>Vanilleae</taxon>
        <taxon>Vanilla</taxon>
    </lineage>
</organism>
<comment type="subcellular location">
    <subcellularLocation>
        <location evidence="1">Golgi apparatus membrane</location>
        <topology evidence="1">Single-pass type II membrane protein</topology>
    </subcellularLocation>
</comment>
<evidence type="ECO:0000256" key="7">
    <source>
        <dbReference type="ARBA" id="ARBA00023136"/>
    </source>
</evidence>
<evidence type="ECO:0000256" key="3">
    <source>
        <dbReference type="ARBA" id="ARBA00022692"/>
    </source>
</evidence>
<sequence length="360" mass="40664">MAARDAGGRMRPPLIFLFFSILLFIVASFFFSAPRSTVVPEGFSDDGRTLVASSCDYSDGSWIRGPRSVAPRYDSSCKEIYKGWNCISGGKANARALLQWRWKPSGCDLPPLDPVHFFRLFRNTNIGKAVVWLSDKDHFTPHKNGGQPAQVGGKLESLGYKQGYQVDVDVPEQTWAEAPFFHDILVINTGHWWWAPSKFDPLRSPLLFFEKGMPVIPPLPPHIGFGITLKHMVSYVEKRMKPDGKIFFCSQSPRHFEGGDWNHGGSCRRVQPLLQEQVEDLFSLEKNGTNVEARLINQHLFKALNGSRFHILDITHMSEFRADAHPSTTGGKKHEDCMHWCLPGLTDSWNDLLMAHLKSV</sequence>
<keyword evidence="4" id="KW-0735">Signal-anchor</keyword>
<evidence type="ECO:0000256" key="2">
    <source>
        <dbReference type="ARBA" id="ARBA00007727"/>
    </source>
</evidence>
<keyword evidence="3 8" id="KW-0812">Transmembrane</keyword>
<dbReference type="InterPro" id="IPR026057">
    <property type="entry name" value="TBL_C"/>
</dbReference>
<evidence type="ECO:0000256" key="1">
    <source>
        <dbReference type="ARBA" id="ARBA00004323"/>
    </source>
</evidence>
<evidence type="ECO:0000256" key="4">
    <source>
        <dbReference type="ARBA" id="ARBA00022968"/>
    </source>
</evidence>
<dbReference type="PANTHER" id="PTHR32285">
    <property type="entry name" value="PROTEIN TRICHOME BIREFRINGENCE-LIKE 9-RELATED"/>
    <property type="match status" value="1"/>
</dbReference>
<keyword evidence="5 8" id="KW-1133">Transmembrane helix</keyword>
<reference evidence="11 12" key="1">
    <citation type="journal article" date="2020" name="Nat. Food">
        <title>A phased Vanilla planifolia genome enables genetic improvement of flavour and production.</title>
        <authorList>
            <person name="Hasing T."/>
            <person name="Tang H."/>
            <person name="Brym M."/>
            <person name="Khazi F."/>
            <person name="Huang T."/>
            <person name="Chambers A.H."/>
        </authorList>
    </citation>
    <scope>NUCLEOTIDE SEQUENCE [LARGE SCALE GENOMIC DNA]</scope>
    <source>
        <tissue evidence="11">Leaf</tissue>
    </source>
</reference>
<dbReference type="Pfam" id="PF13839">
    <property type="entry name" value="PC-Esterase"/>
    <property type="match status" value="1"/>
</dbReference>
<evidence type="ECO:0000313" key="12">
    <source>
        <dbReference type="Proteomes" id="UP000636800"/>
    </source>
</evidence>
<dbReference type="InterPro" id="IPR025846">
    <property type="entry name" value="TBL_N"/>
</dbReference>
<feature type="transmembrane region" description="Helical" evidence="8">
    <location>
        <begin position="12"/>
        <end position="31"/>
    </location>
</feature>
<evidence type="ECO:0008006" key="13">
    <source>
        <dbReference type="Google" id="ProtNLM"/>
    </source>
</evidence>
<protein>
    <recommendedName>
        <fullName evidence="13">Trichome birefringence-like N-terminal domain-containing protein</fullName>
    </recommendedName>
</protein>
<gene>
    <name evidence="11" type="ORF">HPP92_026452</name>
</gene>
<name>A0A835U9P9_VANPL</name>
<dbReference type="Pfam" id="PF14416">
    <property type="entry name" value="PMR5N"/>
    <property type="match status" value="1"/>
</dbReference>
<dbReference type="GO" id="GO:0000139">
    <property type="term" value="C:Golgi membrane"/>
    <property type="evidence" value="ECO:0007669"/>
    <property type="project" value="UniProtKB-SubCell"/>
</dbReference>
<comment type="caution">
    <text evidence="11">The sequence shown here is derived from an EMBL/GenBank/DDBJ whole genome shotgun (WGS) entry which is preliminary data.</text>
</comment>
<dbReference type="PANTHER" id="PTHR32285:SF12">
    <property type="entry name" value="PROTEIN TRICHOME BIREFRINGENCE-LIKE 13"/>
    <property type="match status" value="1"/>
</dbReference>
<keyword evidence="6" id="KW-0333">Golgi apparatus</keyword>
<dbReference type="AlphaFoldDB" id="A0A835U9P9"/>
<dbReference type="GO" id="GO:1990538">
    <property type="term" value="F:xylan O-acetyltransferase activity"/>
    <property type="evidence" value="ECO:0007669"/>
    <property type="project" value="UniProtKB-ARBA"/>
</dbReference>
<feature type="domain" description="Trichome birefringence-like C-terminal" evidence="9">
    <location>
        <begin position="161"/>
        <end position="355"/>
    </location>
</feature>
<dbReference type="EMBL" id="JADCNL010000062">
    <property type="protein sequence ID" value="KAG0451331.1"/>
    <property type="molecule type" value="Genomic_DNA"/>
</dbReference>
<keyword evidence="12" id="KW-1185">Reference proteome</keyword>